<organism evidence="1 2">
    <name type="scientific">Sinorhizobium phage phiM9</name>
    <dbReference type="NCBI Taxonomy" id="1636182"/>
    <lineage>
        <taxon>Viruses</taxon>
        <taxon>Duplodnaviria</taxon>
        <taxon>Heunggongvirae</taxon>
        <taxon>Uroviricota</taxon>
        <taxon>Caudoviricetes</taxon>
        <taxon>Pootjesviridae</taxon>
        <taxon>Emnonavirus</taxon>
        <taxon>Emnonavirus phiM9</taxon>
    </lineage>
</organism>
<dbReference type="EMBL" id="KP881232">
    <property type="protein sequence ID" value="AKE44746.1"/>
    <property type="molecule type" value="Genomic_DNA"/>
</dbReference>
<keyword evidence="2" id="KW-1185">Reference proteome</keyword>
<accession>A0A0F6TH70</accession>
<dbReference type="KEGG" id="vg:26517798"/>
<evidence type="ECO:0000313" key="2">
    <source>
        <dbReference type="Proteomes" id="UP000033804"/>
    </source>
</evidence>
<reference evidence="1 2" key="1">
    <citation type="journal article" date="2015" name="J. Virol.">
        <title>Sinorhizobium meliloti Phage ?M9 Defines a New Group of T4 Superfamily Phages with Unusual Genomic Features but a Common T=16 Capsid.</title>
        <authorList>
            <person name="Johnson M.C."/>
            <person name="Tatum K.B."/>
            <person name="Lynn J.S."/>
            <person name="Brewer T.E."/>
            <person name="Lu S."/>
            <person name="Washburn B.K."/>
            <person name="Stroupe M.E."/>
            <person name="Jones K.M."/>
        </authorList>
    </citation>
    <scope>NUCLEOTIDE SEQUENCE [LARGE SCALE GENOMIC DNA]</scope>
</reference>
<dbReference type="Proteomes" id="UP000033804">
    <property type="component" value="Segment"/>
</dbReference>
<sequence length="173" mass="19617">MSTSLDGQLNNINGNVHQLVINRLKDVSFKATRVSLPGFSFTTTGVDFPNIELNIPGLKFRSDPVVITFLVDENMTNYFECLKWLVKCRYYEESDLLTDVLQDFTINLLDNHERTSVSFRYTGGFIQGIDSIDFESSVNEASPVKATVTLRYQNVEIDAYNGKDKETVLSLRV</sequence>
<dbReference type="RefSeq" id="YP_009189500.1">
    <property type="nucleotide sequence ID" value="NC_028676.1"/>
</dbReference>
<gene>
    <name evidence="1" type="ORF">Sm_phiM9_118</name>
</gene>
<proteinExistence type="predicted"/>
<protein>
    <submittedName>
        <fullName evidence="1">Putative head proximal tip of tail tube protein</fullName>
    </submittedName>
</protein>
<dbReference type="GeneID" id="26517798"/>
<evidence type="ECO:0000313" key="1">
    <source>
        <dbReference type="EMBL" id="AKE44746.1"/>
    </source>
</evidence>
<reference evidence="2" key="2">
    <citation type="submission" date="2015-03" db="EMBL/GenBank/DDBJ databases">
        <title>The genome and structure of Sinorhizobium meliloti phage phiM9.</title>
        <authorList>
            <person name="Johnson M.C."/>
            <person name="Tatum K.B."/>
            <person name="Lynn J.S."/>
            <person name="Brewer T.E."/>
            <person name="Washburn B.K."/>
            <person name="Stroupe M.E."/>
            <person name="Jones K.M."/>
        </authorList>
    </citation>
    <scope>NUCLEOTIDE SEQUENCE [LARGE SCALE GENOMIC DNA]</scope>
</reference>
<name>A0A0F6TH70_9CAUD</name>
<dbReference type="OrthoDB" id="11402at10239"/>